<feature type="transmembrane region" description="Helical" evidence="7">
    <location>
        <begin position="46"/>
        <end position="68"/>
    </location>
</feature>
<keyword evidence="10" id="KW-1185">Reference proteome</keyword>
<keyword evidence="3" id="KW-0997">Cell inner membrane</keyword>
<protein>
    <submittedName>
        <fullName evidence="9">TRAP transporter large permease</fullName>
    </submittedName>
</protein>
<evidence type="ECO:0000259" key="8">
    <source>
        <dbReference type="Pfam" id="PF06808"/>
    </source>
</evidence>
<feature type="transmembrane region" description="Helical" evidence="7">
    <location>
        <begin position="397"/>
        <end position="426"/>
    </location>
</feature>
<evidence type="ECO:0000256" key="4">
    <source>
        <dbReference type="ARBA" id="ARBA00022692"/>
    </source>
</evidence>
<name>A0ABW4MS35_9BACI</name>
<keyword evidence="5 7" id="KW-1133">Transmembrane helix</keyword>
<evidence type="ECO:0000256" key="6">
    <source>
        <dbReference type="ARBA" id="ARBA00023136"/>
    </source>
</evidence>
<proteinExistence type="predicted"/>
<feature type="transmembrane region" description="Helical" evidence="7">
    <location>
        <begin position="268"/>
        <end position="293"/>
    </location>
</feature>
<dbReference type="Proteomes" id="UP001597227">
    <property type="component" value="Unassembled WGS sequence"/>
</dbReference>
<keyword evidence="2" id="KW-1003">Cell membrane</keyword>
<evidence type="ECO:0000256" key="7">
    <source>
        <dbReference type="SAM" id="Phobius"/>
    </source>
</evidence>
<feature type="transmembrane region" description="Helical" evidence="7">
    <location>
        <begin position="134"/>
        <end position="157"/>
    </location>
</feature>
<feature type="domain" description="TRAP C4-dicarboxylate transport system permease DctM subunit" evidence="8">
    <location>
        <begin position="7"/>
        <end position="418"/>
    </location>
</feature>
<dbReference type="Pfam" id="PF06808">
    <property type="entry name" value="DctM"/>
    <property type="match status" value="1"/>
</dbReference>
<feature type="transmembrane region" description="Helical" evidence="7">
    <location>
        <begin position="169"/>
        <end position="190"/>
    </location>
</feature>
<evidence type="ECO:0000256" key="5">
    <source>
        <dbReference type="ARBA" id="ARBA00022989"/>
    </source>
</evidence>
<dbReference type="NCBIfam" id="TIGR00786">
    <property type="entry name" value="dctM"/>
    <property type="match status" value="1"/>
</dbReference>
<evidence type="ECO:0000313" key="10">
    <source>
        <dbReference type="Proteomes" id="UP001597227"/>
    </source>
</evidence>
<keyword evidence="6 7" id="KW-0472">Membrane</keyword>
<organism evidence="9 10">
    <name type="scientific">Fredinandcohnia salidurans</name>
    <dbReference type="NCBI Taxonomy" id="2595041"/>
    <lineage>
        <taxon>Bacteria</taxon>
        <taxon>Bacillati</taxon>
        <taxon>Bacillota</taxon>
        <taxon>Bacilli</taxon>
        <taxon>Bacillales</taxon>
        <taxon>Bacillaceae</taxon>
        <taxon>Fredinandcohnia</taxon>
    </lineage>
</organism>
<dbReference type="PIRSF" id="PIRSF006066">
    <property type="entry name" value="HI0050"/>
    <property type="match status" value="1"/>
</dbReference>
<accession>A0ABW4MS35</accession>
<dbReference type="PANTHER" id="PTHR33362">
    <property type="entry name" value="SIALIC ACID TRAP TRANSPORTER PERMEASE PROTEIN SIAT-RELATED"/>
    <property type="match status" value="1"/>
</dbReference>
<dbReference type="EMBL" id="JBHUEK010000026">
    <property type="protein sequence ID" value="MFD1780753.1"/>
    <property type="molecule type" value="Genomic_DNA"/>
</dbReference>
<comment type="caution">
    <text evidence="9">The sequence shown here is derived from an EMBL/GenBank/DDBJ whole genome shotgun (WGS) entry which is preliminary data.</text>
</comment>
<feature type="transmembrane region" description="Helical" evidence="7">
    <location>
        <begin position="101"/>
        <end position="122"/>
    </location>
</feature>
<evidence type="ECO:0000256" key="2">
    <source>
        <dbReference type="ARBA" id="ARBA00022475"/>
    </source>
</evidence>
<dbReference type="RefSeq" id="WP_388040540.1">
    <property type="nucleotide sequence ID" value="NZ_JBHUEK010000026.1"/>
</dbReference>
<keyword evidence="4 7" id="KW-0812">Transmembrane</keyword>
<feature type="transmembrane region" description="Helical" evidence="7">
    <location>
        <begin position="313"/>
        <end position="338"/>
    </location>
</feature>
<evidence type="ECO:0000313" key="9">
    <source>
        <dbReference type="EMBL" id="MFD1780753.1"/>
    </source>
</evidence>
<evidence type="ECO:0000256" key="3">
    <source>
        <dbReference type="ARBA" id="ARBA00022519"/>
    </source>
</evidence>
<feature type="transmembrane region" description="Helical" evidence="7">
    <location>
        <begin position="6"/>
        <end position="34"/>
    </location>
</feature>
<sequence length="427" mass="46117">MMIITILALFFFFLFLGMPIAFTMGIVTIGMLVLTDVSLEMMVQRMFAGVNNFSYLALPLFILAGNIMGKGGLTKRLMGLANALVGKLPGGLGMTAVVTSALFGAVSGSTVATTYAVGSVIVPRMKEQNYSRGFIASIVGPSGVLGLIIPPSITMVILGITANISIGDLFLAGFLPGIILVILLCIYVSFMSKHKNFGVIHQEKISGKEFLNICKEAFFPLMTPVFILTGIFSGLVTATEAAVVAVVYGFILSLFYKELTYKKFKQIMVSSASTSATILIIISVANAFTYVLTTNQIPAMISEFFLQYAHTPLQFLLVVSLILFILGTLTEVTSLIILLSPIFMPIAMQYGIDPIHFGMVLCMNFALANVTPPVGLSLIAGCSITDRKMGIEHTFPYVLHIIGILIIFVMLIIFVPAISTFMPALFR</sequence>
<gene>
    <name evidence="9" type="ORF">ACFSFW_18975</name>
</gene>
<reference evidence="10" key="1">
    <citation type="journal article" date="2019" name="Int. J. Syst. Evol. Microbiol.">
        <title>The Global Catalogue of Microorganisms (GCM) 10K type strain sequencing project: providing services to taxonomists for standard genome sequencing and annotation.</title>
        <authorList>
            <consortium name="The Broad Institute Genomics Platform"/>
            <consortium name="The Broad Institute Genome Sequencing Center for Infectious Disease"/>
            <person name="Wu L."/>
            <person name="Ma J."/>
        </authorList>
    </citation>
    <scope>NUCLEOTIDE SEQUENCE [LARGE SCALE GENOMIC DNA]</scope>
    <source>
        <strain evidence="10">CCUG 15531</strain>
    </source>
</reference>
<dbReference type="InterPro" id="IPR004681">
    <property type="entry name" value="TRAP_DctM"/>
</dbReference>
<comment type="subcellular location">
    <subcellularLocation>
        <location evidence="1">Cell inner membrane</location>
        <topology evidence="1">Multi-pass membrane protein</topology>
    </subcellularLocation>
</comment>
<feature type="transmembrane region" description="Helical" evidence="7">
    <location>
        <begin position="238"/>
        <end position="256"/>
    </location>
</feature>
<dbReference type="InterPro" id="IPR010656">
    <property type="entry name" value="DctM"/>
</dbReference>
<evidence type="ECO:0000256" key="1">
    <source>
        <dbReference type="ARBA" id="ARBA00004429"/>
    </source>
</evidence>